<evidence type="ECO:0000313" key="2">
    <source>
        <dbReference type="EMBL" id="SDX43408.1"/>
    </source>
</evidence>
<protein>
    <submittedName>
        <fullName evidence="2">Uncharacterized protein</fullName>
    </submittedName>
</protein>
<keyword evidence="3" id="KW-1185">Reference proteome</keyword>
<sequence>MKSAFLLSLCISLAVPTAALAQTTDCEFMKSEVSRLKAENSFLRKKLAVATAGSTLAPGRATPAVSTGVSLATIGKETVERVEFSLVKCEGNRKAQTVTVELLLRNMAPTRDLQFASAKGIDASGEEYKTYDIHIGSGNDRNALPTNVPVKTRITIPKVLPTTQSLVLFACPVYSDSQPGREVMVQFENVPIAWK</sequence>
<name>A0A1H3BNW6_9BACT</name>
<reference evidence="3" key="1">
    <citation type="submission" date="2016-10" db="EMBL/GenBank/DDBJ databases">
        <authorList>
            <person name="Varghese N."/>
            <person name="Submissions S."/>
        </authorList>
    </citation>
    <scope>NUCLEOTIDE SEQUENCE [LARGE SCALE GENOMIC DNA]</scope>
    <source>
        <strain evidence="3">CGMCC 1.8975</strain>
    </source>
</reference>
<organism evidence="2 3">
    <name type="scientific">Hymenobacter psychrophilus</name>
    <dbReference type="NCBI Taxonomy" id="651662"/>
    <lineage>
        <taxon>Bacteria</taxon>
        <taxon>Pseudomonadati</taxon>
        <taxon>Bacteroidota</taxon>
        <taxon>Cytophagia</taxon>
        <taxon>Cytophagales</taxon>
        <taxon>Hymenobacteraceae</taxon>
        <taxon>Hymenobacter</taxon>
    </lineage>
</organism>
<evidence type="ECO:0000313" key="3">
    <source>
        <dbReference type="Proteomes" id="UP000199249"/>
    </source>
</evidence>
<accession>A0A1H3BNW6</accession>
<feature type="chain" id="PRO_5011702180" evidence="1">
    <location>
        <begin position="22"/>
        <end position="195"/>
    </location>
</feature>
<dbReference type="STRING" id="651662.SAMN04488069_101360"/>
<gene>
    <name evidence="2" type="ORF">SAMN04488069_101360</name>
</gene>
<feature type="signal peptide" evidence="1">
    <location>
        <begin position="1"/>
        <end position="21"/>
    </location>
</feature>
<evidence type="ECO:0000256" key="1">
    <source>
        <dbReference type="SAM" id="SignalP"/>
    </source>
</evidence>
<dbReference type="Proteomes" id="UP000199249">
    <property type="component" value="Unassembled WGS sequence"/>
</dbReference>
<dbReference type="AlphaFoldDB" id="A0A1H3BNW6"/>
<proteinExistence type="predicted"/>
<dbReference type="EMBL" id="FNOV01000001">
    <property type="protein sequence ID" value="SDX43408.1"/>
    <property type="molecule type" value="Genomic_DNA"/>
</dbReference>
<keyword evidence="1" id="KW-0732">Signal</keyword>